<reference evidence="1" key="1">
    <citation type="submission" date="2022-02" db="EMBL/GenBank/DDBJ databases">
        <title>Plant Genome Project.</title>
        <authorList>
            <person name="Zhang R.-G."/>
        </authorList>
    </citation>
    <scope>NUCLEOTIDE SEQUENCE</scope>
    <source>
        <strain evidence="1">AT1</strain>
    </source>
</reference>
<name>A0ACC0L952_RHOML</name>
<sequence length="201" mass="21985">MVSDPPQTGVDDATKTAAAIKAAEAAAIAEKAAKAAEATKAAEAANAAGATLHLQISEPSILNLQWSQHEEENHREESKSSEEKRQNRKRNSKPPLEKSSHELGQILKMQNQIEGLMKQVKAQTPATVEELVQNMDSPFTSEVMGRPLPKKFKMPQLETFNGSTDLLDRLETYKSLMHLQAVPDKVTCRAFPVTLKGSARA</sequence>
<protein>
    <submittedName>
        <fullName evidence="1">Uncharacterized protein</fullName>
    </submittedName>
</protein>
<evidence type="ECO:0000313" key="1">
    <source>
        <dbReference type="EMBL" id="KAI8524929.1"/>
    </source>
</evidence>
<comment type="caution">
    <text evidence="1">The sequence shown here is derived from an EMBL/GenBank/DDBJ whole genome shotgun (WGS) entry which is preliminary data.</text>
</comment>
<keyword evidence="2" id="KW-1185">Reference proteome</keyword>
<evidence type="ECO:0000313" key="2">
    <source>
        <dbReference type="Proteomes" id="UP001062846"/>
    </source>
</evidence>
<accession>A0ACC0L952</accession>
<dbReference type="EMBL" id="CM046400">
    <property type="protein sequence ID" value="KAI8524929.1"/>
    <property type="molecule type" value="Genomic_DNA"/>
</dbReference>
<gene>
    <name evidence="1" type="ORF">RHMOL_Rhmol13G0187800</name>
</gene>
<organism evidence="1 2">
    <name type="scientific">Rhododendron molle</name>
    <name type="common">Chinese azalea</name>
    <name type="synonym">Azalea mollis</name>
    <dbReference type="NCBI Taxonomy" id="49168"/>
    <lineage>
        <taxon>Eukaryota</taxon>
        <taxon>Viridiplantae</taxon>
        <taxon>Streptophyta</taxon>
        <taxon>Embryophyta</taxon>
        <taxon>Tracheophyta</taxon>
        <taxon>Spermatophyta</taxon>
        <taxon>Magnoliopsida</taxon>
        <taxon>eudicotyledons</taxon>
        <taxon>Gunneridae</taxon>
        <taxon>Pentapetalae</taxon>
        <taxon>asterids</taxon>
        <taxon>Ericales</taxon>
        <taxon>Ericaceae</taxon>
        <taxon>Ericoideae</taxon>
        <taxon>Rhodoreae</taxon>
        <taxon>Rhododendron</taxon>
    </lineage>
</organism>
<dbReference type="Proteomes" id="UP001062846">
    <property type="component" value="Chromosome 13"/>
</dbReference>
<proteinExistence type="predicted"/>